<dbReference type="Ensembl" id="ENSEEET00000000127.2">
    <property type="protein sequence ID" value="ENSEEEP00000000122.2"/>
    <property type="gene ID" value="ENSEEEG00000000085.2"/>
</dbReference>
<feature type="domain" description="G-protein coupled receptors family 1 profile" evidence="11">
    <location>
        <begin position="46"/>
        <end position="300"/>
    </location>
</feature>
<reference evidence="12" key="4">
    <citation type="submission" date="2025-08" db="UniProtKB">
        <authorList>
            <consortium name="Ensembl"/>
        </authorList>
    </citation>
    <scope>IDENTIFICATION</scope>
</reference>
<evidence type="ECO:0000256" key="8">
    <source>
        <dbReference type="ARBA" id="ARBA00023224"/>
    </source>
</evidence>
<keyword evidence="8 9" id="KW-0807">Transducer</keyword>
<dbReference type="GO" id="GO:0045028">
    <property type="term" value="F:G protein-coupled purinergic nucleotide receptor activity"/>
    <property type="evidence" value="ECO:0007669"/>
    <property type="project" value="TreeGrafter"/>
</dbReference>
<comment type="similarity">
    <text evidence="9">Belongs to the G-protein coupled receptor 1 family.</text>
</comment>
<evidence type="ECO:0000256" key="6">
    <source>
        <dbReference type="ARBA" id="ARBA00023136"/>
    </source>
</evidence>
<gene>
    <name evidence="12" type="primary">LOC113574741</name>
</gene>
<dbReference type="PRINTS" id="PR01157">
    <property type="entry name" value="P2YPURNOCPTR"/>
</dbReference>
<dbReference type="AlphaFoldDB" id="A0A4W4DM90"/>
<keyword evidence="2" id="KW-1003">Cell membrane</keyword>
<organism evidence="12 13">
    <name type="scientific">Electrophorus electricus</name>
    <name type="common">Electric eel</name>
    <name type="synonym">Gymnotus electricus</name>
    <dbReference type="NCBI Taxonomy" id="8005"/>
    <lineage>
        <taxon>Eukaryota</taxon>
        <taxon>Metazoa</taxon>
        <taxon>Chordata</taxon>
        <taxon>Craniata</taxon>
        <taxon>Vertebrata</taxon>
        <taxon>Euteleostomi</taxon>
        <taxon>Actinopterygii</taxon>
        <taxon>Neopterygii</taxon>
        <taxon>Teleostei</taxon>
        <taxon>Ostariophysi</taxon>
        <taxon>Gymnotiformes</taxon>
        <taxon>Gymnotoidei</taxon>
        <taxon>Gymnotidae</taxon>
        <taxon>Electrophorus</taxon>
    </lineage>
</organism>
<dbReference type="GeneTree" id="ENSGT01110000267167"/>
<feature type="transmembrane region" description="Helical" evidence="10">
    <location>
        <begin position="243"/>
        <end position="264"/>
    </location>
</feature>
<dbReference type="PANTHER" id="PTHR24233:SF11">
    <property type="entry name" value="P2Y PURINOCEPTOR 14-LIKE"/>
    <property type="match status" value="1"/>
</dbReference>
<feature type="transmembrane region" description="Helical" evidence="10">
    <location>
        <begin position="30"/>
        <end position="55"/>
    </location>
</feature>
<keyword evidence="6 10" id="KW-0472">Membrane</keyword>
<reference evidence="13" key="1">
    <citation type="journal article" date="2014" name="Science">
        <title>Nonhuman genetics. Genomic basis for the convergent evolution of electric organs.</title>
        <authorList>
            <person name="Gallant J.R."/>
            <person name="Traeger L.L."/>
            <person name="Volkening J.D."/>
            <person name="Moffett H."/>
            <person name="Chen P.H."/>
            <person name="Novina C.D."/>
            <person name="Phillips G.N.Jr."/>
            <person name="Anand R."/>
            <person name="Wells G.B."/>
            <person name="Pinch M."/>
            <person name="Guth R."/>
            <person name="Unguez G.A."/>
            <person name="Albert J.S."/>
            <person name="Zakon H.H."/>
            <person name="Samanta M.P."/>
            <person name="Sussman M.R."/>
        </authorList>
    </citation>
    <scope>NUCLEOTIDE SEQUENCE [LARGE SCALE GENOMIC DNA]</scope>
</reference>
<keyword evidence="13" id="KW-1185">Reference proteome</keyword>
<sequence>MCLTPVPDVTLLNSTSGAPYPVPREVPGQPFFICAYSLVFLVSLALNTITMRVYFCTSQQFYSSVTVYLKNLAAADFFLCLCLPIRIANYASSSATIQNVYCTFGTAAFYLNMYASILFMDYIAANRYLKIVHPLGNHILQTTRAAHYVSSVTWASLSGAAFIYVILFLSTSWNASLNPSILGCDSLHRPIVSMVYKIIHSISAIIFFTVLVSLVLLYFGTVRGLQHTRQPLQPKIRNSKRNMLVLVGVFCMCFVPYHLVRLPYAFLKTRLEQHSWALYIIKELTVLLSVLNACLDPLIYFIFCKDFRSQLILRRGRRQAGGYRRGQSNTLRDTET</sequence>
<dbReference type="PROSITE" id="PS00237">
    <property type="entry name" value="G_PROTEIN_RECEP_F1_1"/>
    <property type="match status" value="1"/>
</dbReference>
<feature type="transmembrane region" description="Helical" evidence="10">
    <location>
        <begin position="198"/>
        <end position="222"/>
    </location>
</feature>
<evidence type="ECO:0000256" key="7">
    <source>
        <dbReference type="ARBA" id="ARBA00023170"/>
    </source>
</evidence>
<dbReference type="Gene3D" id="1.20.1070.10">
    <property type="entry name" value="Rhodopsin 7-helix transmembrane proteins"/>
    <property type="match status" value="1"/>
</dbReference>
<dbReference type="Proteomes" id="UP000314983">
    <property type="component" value="Chromosome 15"/>
</dbReference>
<name>A0A4W4DM90_ELEEL</name>
<evidence type="ECO:0000313" key="12">
    <source>
        <dbReference type="Ensembl" id="ENSEEEP00000000122.2"/>
    </source>
</evidence>
<dbReference type="PANTHER" id="PTHR24233">
    <property type="entry name" value="P2Y PURINOCEPTOR-RELATED G-PROTEIN COUPLED RECEPTOR"/>
    <property type="match status" value="1"/>
</dbReference>
<evidence type="ECO:0000256" key="5">
    <source>
        <dbReference type="ARBA" id="ARBA00023040"/>
    </source>
</evidence>
<keyword evidence="7 9" id="KW-0675">Receptor</keyword>
<dbReference type="GO" id="GO:0005886">
    <property type="term" value="C:plasma membrane"/>
    <property type="evidence" value="ECO:0007669"/>
    <property type="project" value="UniProtKB-SubCell"/>
</dbReference>
<keyword evidence="5 9" id="KW-0297">G-protein coupled receptor</keyword>
<evidence type="ECO:0000256" key="3">
    <source>
        <dbReference type="ARBA" id="ARBA00022692"/>
    </source>
</evidence>
<feature type="transmembrane region" description="Helical" evidence="10">
    <location>
        <begin position="284"/>
        <end position="304"/>
    </location>
</feature>
<evidence type="ECO:0000256" key="1">
    <source>
        <dbReference type="ARBA" id="ARBA00004651"/>
    </source>
</evidence>
<dbReference type="PRINTS" id="PR00237">
    <property type="entry name" value="GPCRRHODOPSN"/>
</dbReference>
<accession>A0A4W4DM90</accession>
<reference evidence="12" key="3">
    <citation type="submission" date="2020-05" db="EMBL/GenBank/DDBJ databases">
        <title>Electrophorus electricus (electric eel) genome, fEleEle1, primary haplotype.</title>
        <authorList>
            <person name="Myers G."/>
            <person name="Meyer A."/>
            <person name="Fedrigo O."/>
            <person name="Formenti G."/>
            <person name="Rhie A."/>
            <person name="Tracey A."/>
            <person name="Sims Y."/>
            <person name="Jarvis E.D."/>
        </authorList>
    </citation>
    <scope>NUCLEOTIDE SEQUENCE [LARGE SCALE GENOMIC DNA]</scope>
</reference>
<dbReference type="Pfam" id="PF00001">
    <property type="entry name" value="7tm_1"/>
    <property type="match status" value="1"/>
</dbReference>
<dbReference type="PROSITE" id="PS50262">
    <property type="entry name" value="G_PROTEIN_RECEP_F1_2"/>
    <property type="match status" value="1"/>
</dbReference>
<feature type="transmembrane region" description="Helical" evidence="10">
    <location>
        <begin position="67"/>
        <end position="87"/>
    </location>
</feature>
<dbReference type="InterPro" id="IPR000276">
    <property type="entry name" value="GPCR_Rhodpsn"/>
</dbReference>
<reference evidence="12" key="5">
    <citation type="submission" date="2025-09" db="UniProtKB">
        <authorList>
            <consortium name="Ensembl"/>
        </authorList>
    </citation>
    <scope>IDENTIFICATION</scope>
</reference>
<keyword evidence="3 9" id="KW-0812">Transmembrane</keyword>
<evidence type="ECO:0000313" key="13">
    <source>
        <dbReference type="Proteomes" id="UP000314983"/>
    </source>
</evidence>
<evidence type="ECO:0000256" key="10">
    <source>
        <dbReference type="SAM" id="Phobius"/>
    </source>
</evidence>
<protein>
    <recommendedName>
        <fullName evidence="11">G-protein coupled receptors family 1 profile domain-containing protein</fullName>
    </recommendedName>
</protein>
<comment type="subcellular location">
    <subcellularLocation>
        <location evidence="1">Cell membrane</location>
        <topology evidence="1">Multi-pass membrane protein</topology>
    </subcellularLocation>
</comment>
<dbReference type="CDD" id="cd14982">
    <property type="entry name" value="7tmA_purinoceptor-like"/>
    <property type="match status" value="1"/>
</dbReference>
<evidence type="ECO:0000259" key="11">
    <source>
        <dbReference type="PROSITE" id="PS50262"/>
    </source>
</evidence>
<feature type="transmembrane region" description="Helical" evidence="10">
    <location>
        <begin position="107"/>
        <end position="124"/>
    </location>
</feature>
<dbReference type="InterPro" id="IPR017452">
    <property type="entry name" value="GPCR_Rhodpsn_7TM"/>
</dbReference>
<evidence type="ECO:0000256" key="9">
    <source>
        <dbReference type="RuleBase" id="RU000688"/>
    </source>
</evidence>
<keyword evidence="4 10" id="KW-1133">Transmembrane helix</keyword>
<proteinExistence type="inferred from homology"/>
<dbReference type="SUPFAM" id="SSF81321">
    <property type="entry name" value="Family A G protein-coupled receptor-like"/>
    <property type="match status" value="1"/>
</dbReference>
<reference evidence="13" key="2">
    <citation type="journal article" date="2017" name="Sci. Adv.">
        <title>A tail of two voltages: Proteomic comparison of the three electric organs of the electric eel.</title>
        <authorList>
            <person name="Traeger L.L."/>
            <person name="Sabat G."/>
            <person name="Barrett-Wilt G.A."/>
            <person name="Wells G.B."/>
            <person name="Sussman M.R."/>
        </authorList>
    </citation>
    <scope>NUCLEOTIDE SEQUENCE [LARGE SCALE GENOMIC DNA]</scope>
</reference>
<evidence type="ECO:0000256" key="4">
    <source>
        <dbReference type="ARBA" id="ARBA00022989"/>
    </source>
</evidence>
<feature type="transmembrane region" description="Helical" evidence="10">
    <location>
        <begin position="145"/>
        <end position="169"/>
    </location>
</feature>
<dbReference type="OMA" id="LPYAFMK"/>
<evidence type="ECO:0000256" key="2">
    <source>
        <dbReference type="ARBA" id="ARBA00022475"/>
    </source>
</evidence>